<evidence type="ECO:0000313" key="2">
    <source>
        <dbReference type="Proteomes" id="UP001140949"/>
    </source>
</evidence>
<gene>
    <name evidence="1" type="ORF">M6B38_319990</name>
</gene>
<keyword evidence="2" id="KW-1185">Reference proteome</keyword>
<sequence>MNGEKVRKSPSFVPELRELNVGKAHYSIFGYSCKYLRTLG</sequence>
<accession>A0AAX6HBG9</accession>
<organism evidence="1 2">
    <name type="scientific">Iris pallida</name>
    <name type="common">Sweet iris</name>
    <dbReference type="NCBI Taxonomy" id="29817"/>
    <lineage>
        <taxon>Eukaryota</taxon>
        <taxon>Viridiplantae</taxon>
        <taxon>Streptophyta</taxon>
        <taxon>Embryophyta</taxon>
        <taxon>Tracheophyta</taxon>
        <taxon>Spermatophyta</taxon>
        <taxon>Magnoliopsida</taxon>
        <taxon>Liliopsida</taxon>
        <taxon>Asparagales</taxon>
        <taxon>Iridaceae</taxon>
        <taxon>Iridoideae</taxon>
        <taxon>Irideae</taxon>
        <taxon>Iris</taxon>
    </lineage>
</organism>
<dbReference type="EMBL" id="JANAVB010010799">
    <property type="protein sequence ID" value="KAJ6838203.1"/>
    <property type="molecule type" value="Genomic_DNA"/>
</dbReference>
<evidence type="ECO:0000313" key="1">
    <source>
        <dbReference type="EMBL" id="KAJ6838203.1"/>
    </source>
</evidence>
<name>A0AAX6HBG9_IRIPA</name>
<proteinExistence type="predicted"/>
<dbReference type="AlphaFoldDB" id="A0AAX6HBG9"/>
<comment type="caution">
    <text evidence="1">The sequence shown here is derived from an EMBL/GenBank/DDBJ whole genome shotgun (WGS) entry which is preliminary data.</text>
</comment>
<reference evidence="1" key="1">
    <citation type="journal article" date="2023" name="GigaByte">
        <title>Genome assembly of the bearded iris, Iris pallida Lam.</title>
        <authorList>
            <person name="Bruccoleri R.E."/>
            <person name="Oakeley E.J."/>
            <person name="Faust A.M.E."/>
            <person name="Altorfer M."/>
            <person name="Dessus-Babus S."/>
            <person name="Burckhardt D."/>
            <person name="Oertli M."/>
            <person name="Naumann U."/>
            <person name="Petersen F."/>
            <person name="Wong J."/>
        </authorList>
    </citation>
    <scope>NUCLEOTIDE SEQUENCE</scope>
    <source>
        <strain evidence="1">GSM-AAB239-AS_SAM_17_03QT</strain>
    </source>
</reference>
<protein>
    <submittedName>
        <fullName evidence="1">Uncharacterized protein</fullName>
    </submittedName>
</protein>
<reference evidence="1" key="2">
    <citation type="submission" date="2023-04" db="EMBL/GenBank/DDBJ databases">
        <authorList>
            <person name="Bruccoleri R.E."/>
            <person name="Oakeley E.J."/>
            <person name="Faust A.-M."/>
            <person name="Dessus-Babus S."/>
            <person name="Altorfer M."/>
            <person name="Burckhardt D."/>
            <person name="Oertli M."/>
            <person name="Naumann U."/>
            <person name="Petersen F."/>
            <person name="Wong J."/>
        </authorList>
    </citation>
    <scope>NUCLEOTIDE SEQUENCE</scope>
    <source>
        <strain evidence="1">GSM-AAB239-AS_SAM_17_03QT</strain>
        <tissue evidence="1">Leaf</tissue>
    </source>
</reference>
<dbReference type="Proteomes" id="UP001140949">
    <property type="component" value="Unassembled WGS sequence"/>
</dbReference>